<dbReference type="EMBL" id="QGNW01002455">
    <property type="protein sequence ID" value="RVW19611.1"/>
    <property type="molecule type" value="Genomic_DNA"/>
</dbReference>
<evidence type="ECO:0000313" key="1">
    <source>
        <dbReference type="EMBL" id="RVW19611.1"/>
    </source>
</evidence>
<dbReference type="AlphaFoldDB" id="A0A438C8N2"/>
<name>A0A438C8N2_VITVI</name>
<comment type="caution">
    <text evidence="1">The sequence shown here is derived from an EMBL/GenBank/DDBJ whole genome shotgun (WGS) entry which is preliminary data.</text>
</comment>
<evidence type="ECO:0000313" key="2">
    <source>
        <dbReference type="Proteomes" id="UP000288805"/>
    </source>
</evidence>
<dbReference type="Proteomes" id="UP000288805">
    <property type="component" value="Unassembled WGS sequence"/>
</dbReference>
<reference evidence="1 2" key="1">
    <citation type="journal article" date="2018" name="PLoS Genet.">
        <title>Population sequencing reveals clonal diversity and ancestral inbreeding in the grapevine cultivar Chardonnay.</title>
        <authorList>
            <person name="Roach M.J."/>
            <person name="Johnson D.L."/>
            <person name="Bohlmann J."/>
            <person name="van Vuuren H.J."/>
            <person name="Jones S.J."/>
            <person name="Pretorius I.S."/>
            <person name="Schmidt S.A."/>
            <person name="Borneman A.R."/>
        </authorList>
    </citation>
    <scope>NUCLEOTIDE SEQUENCE [LARGE SCALE GENOMIC DNA]</scope>
    <source>
        <strain evidence="2">cv. Chardonnay</strain>
        <tissue evidence="1">Leaf</tissue>
    </source>
</reference>
<accession>A0A438C8N2</accession>
<protein>
    <submittedName>
        <fullName evidence="1">Uncharacterized protein</fullName>
    </submittedName>
</protein>
<sequence length="96" mass="10722">MTARGISSPTAIHFTIGGHHGILKARHIAEALQIPFELANPSTFHQWSLVSQKDMVHILSRDTSIDSIILRKELPLGMFLVDVVLRSNLFLLQHSV</sequence>
<gene>
    <name evidence="1" type="ORF">CK203_117245</name>
</gene>
<proteinExistence type="predicted"/>
<organism evidence="1 2">
    <name type="scientific">Vitis vinifera</name>
    <name type="common">Grape</name>
    <dbReference type="NCBI Taxonomy" id="29760"/>
    <lineage>
        <taxon>Eukaryota</taxon>
        <taxon>Viridiplantae</taxon>
        <taxon>Streptophyta</taxon>
        <taxon>Embryophyta</taxon>
        <taxon>Tracheophyta</taxon>
        <taxon>Spermatophyta</taxon>
        <taxon>Magnoliopsida</taxon>
        <taxon>eudicotyledons</taxon>
        <taxon>Gunneridae</taxon>
        <taxon>Pentapetalae</taxon>
        <taxon>rosids</taxon>
        <taxon>Vitales</taxon>
        <taxon>Vitaceae</taxon>
        <taxon>Viteae</taxon>
        <taxon>Vitis</taxon>
    </lineage>
</organism>